<keyword evidence="1" id="KW-0808">Transferase</keyword>
<gene>
    <name evidence="1" type="ORF">FEM33_12120</name>
</gene>
<accession>A0A5M8QSG4</accession>
<evidence type="ECO:0000313" key="1">
    <source>
        <dbReference type="EMBL" id="KAA6439029.1"/>
    </source>
</evidence>
<keyword evidence="2" id="KW-1185">Reference proteome</keyword>
<dbReference type="RefSeq" id="WP_139012287.1">
    <property type="nucleotide sequence ID" value="NZ_VBSN01000038.1"/>
</dbReference>
<dbReference type="AlphaFoldDB" id="A0A5M8QSG4"/>
<dbReference type="GO" id="GO:0016740">
    <property type="term" value="F:transferase activity"/>
    <property type="evidence" value="ECO:0007669"/>
    <property type="project" value="UniProtKB-KW"/>
</dbReference>
<dbReference type="EMBL" id="VBSN01000038">
    <property type="protein sequence ID" value="KAA6439029.1"/>
    <property type="molecule type" value="Genomic_DNA"/>
</dbReference>
<sequence length="307" mass="34821">MSTVTEKEPADLWMQHMRNGELEEVWKLSDRAVEERAGKPCWHWPRHLQYIWDGTPLAGKRVLVRCYHGLGDTIQFIRYIPLLKEIAGEVIVWAQAPLLPLLKTVPGIDQLLPLHDSSPDAEYDVDVEIMELPHVFRTTLETLPAQVPYLHADPISLSGNSGNLKVGLVWRAGDWDARRSVPFDELIPLFGIEKTDIYILQAGAESAGWKPGYGIHPGEFDVNTYAGVIKNLDLMISVDSMPVHLAGALGVPVWNLLHADADWRWMKHPNESVWYPTMRLFRQEKAGEWKSVIDRVAAELEERSSSH</sequence>
<dbReference type="Proteomes" id="UP000323994">
    <property type="component" value="Unassembled WGS sequence"/>
</dbReference>
<dbReference type="SUPFAM" id="SSF53756">
    <property type="entry name" value="UDP-Glycosyltransferase/glycogen phosphorylase"/>
    <property type="match status" value="1"/>
</dbReference>
<protein>
    <submittedName>
        <fullName evidence="1">Glycosyltransferase family 9 protein</fullName>
    </submittedName>
</protein>
<comment type="caution">
    <text evidence="1">The sequence shown here is derived from an EMBL/GenBank/DDBJ whole genome shotgun (WGS) entry which is preliminary data.</text>
</comment>
<reference evidence="1 2" key="1">
    <citation type="submission" date="2019-05" db="EMBL/GenBank/DDBJ databases">
        <authorList>
            <person name="Qu J.-H."/>
        </authorList>
    </citation>
    <scope>NUCLEOTIDE SEQUENCE [LARGE SCALE GENOMIC DNA]</scope>
    <source>
        <strain evidence="1 2">NS28</strain>
    </source>
</reference>
<dbReference type="Gene3D" id="3.40.50.2000">
    <property type="entry name" value="Glycogen Phosphorylase B"/>
    <property type="match status" value="1"/>
</dbReference>
<dbReference type="OrthoDB" id="6193797at2"/>
<organism evidence="1 2">
    <name type="scientific">Dyadobacter flavalbus</name>
    <dbReference type="NCBI Taxonomy" id="2579942"/>
    <lineage>
        <taxon>Bacteria</taxon>
        <taxon>Pseudomonadati</taxon>
        <taxon>Bacteroidota</taxon>
        <taxon>Cytophagia</taxon>
        <taxon>Cytophagales</taxon>
        <taxon>Spirosomataceae</taxon>
        <taxon>Dyadobacter</taxon>
    </lineage>
</organism>
<name>A0A5M8QSG4_9BACT</name>
<evidence type="ECO:0000313" key="2">
    <source>
        <dbReference type="Proteomes" id="UP000323994"/>
    </source>
</evidence>
<proteinExistence type="predicted"/>